<evidence type="ECO:0000256" key="1">
    <source>
        <dbReference type="SAM" id="Phobius"/>
    </source>
</evidence>
<feature type="transmembrane region" description="Helical" evidence="1">
    <location>
        <begin position="6"/>
        <end position="29"/>
    </location>
</feature>
<name>A0A5J9SEG3_9POAL</name>
<dbReference type="AlphaFoldDB" id="A0A5J9SEG3"/>
<sequence>MALGSALLAGGSGGFIPIDVLFFQILVLLPVKCLCASNPTDYTRCHLQHSRTRPRKYVEVENRNKLALQGVSFYWFKPGQSSVAELILNK</sequence>
<protein>
    <submittedName>
        <fullName evidence="2">Uncharacterized protein</fullName>
    </submittedName>
</protein>
<evidence type="ECO:0000313" key="3">
    <source>
        <dbReference type="Proteomes" id="UP000324897"/>
    </source>
</evidence>
<reference evidence="2 3" key="1">
    <citation type="journal article" date="2019" name="Sci. Rep.">
        <title>A high-quality genome of Eragrostis curvula grass provides insights into Poaceae evolution and supports new strategies to enhance forage quality.</title>
        <authorList>
            <person name="Carballo J."/>
            <person name="Santos B.A.C.M."/>
            <person name="Zappacosta D."/>
            <person name="Garbus I."/>
            <person name="Selva J.P."/>
            <person name="Gallo C.A."/>
            <person name="Diaz A."/>
            <person name="Albertini E."/>
            <person name="Caccamo M."/>
            <person name="Echenique V."/>
        </authorList>
    </citation>
    <scope>NUCLEOTIDE SEQUENCE [LARGE SCALE GENOMIC DNA]</scope>
    <source>
        <strain evidence="3">cv. Victoria</strain>
        <tissue evidence="2">Leaf</tissue>
    </source>
</reference>
<accession>A0A5J9SEG3</accession>
<proteinExistence type="predicted"/>
<keyword evidence="1" id="KW-0472">Membrane</keyword>
<comment type="caution">
    <text evidence="2">The sequence shown here is derived from an EMBL/GenBank/DDBJ whole genome shotgun (WGS) entry which is preliminary data.</text>
</comment>
<keyword evidence="1" id="KW-0812">Transmembrane</keyword>
<dbReference type="EMBL" id="RWGY01000959">
    <property type="protein sequence ID" value="TVT97704.1"/>
    <property type="molecule type" value="Genomic_DNA"/>
</dbReference>
<dbReference type="Gramene" id="TVT97704">
    <property type="protein sequence ID" value="TVT97704"/>
    <property type="gene ID" value="EJB05_57046"/>
</dbReference>
<dbReference type="Proteomes" id="UP000324897">
    <property type="component" value="Unassembled WGS sequence"/>
</dbReference>
<gene>
    <name evidence="2" type="ORF">EJB05_57046</name>
</gene>
<evidence type="ECO:0000313" key="2">
    <source>
        <dbReference type="EMBL" id="TVT97704.1"/>
    </source>
</evidence>
<dbReference type="OrthoDB" id="661635at2759"/>
<keyword evidence="1" id="KW-1133">Transmembrane helix</keyword>
<organism evidence="2 3">
    <name type="scientific">Eragrostis curvula</name>
    <name type="common">weeping love grass</name>
    <dbReference type="NCBI Taxonomy" id="38414"/>
    <lineage>
        <taxon>Eukaryota</taxon>
        <taxon>Viridiplantae</taxon>
        <taxon>Streptophyta</taxon>
        <taxon>Embryophyta</taxon>
        <taxon>Tracheophyta</taxon>
        <taxon>Spermatophyta</taxon>
        <taxon>Magnoliopsida</taxon>
        <taxon>Liliopsida</taxon>
        <taxon>Poales</taxon>
        <taxon>Poaceae</taxon>
        <taxon>PACMAD clade</taxon>
        <taxon>Chloridoideae</taxon>
        <taxon>Eragrostideae</taxon>
        <taxon>Eragrostidinae</taxon>
        <taxon>Eragrostis</taxon>
    </lineage>
</organism>
<feature type="non-terminal residue" evidence="2">
    <location>
        <position position="1"/>
    </location>
</feature>
<keyword evidence="3" id="KW-1185">Reference proteome</keyword>